<keyword evidence="5 8" id="KW-0812">Transmembrane</keyword>
<feature type="transmembrane region" description="Helical" evidence="8">
    <location>
        <begin position="126"/>
        <end position="148"/>
    </location>
</feature>
<name>A0ABS3KU89_9PROT</name>
<accession>A0ABS3KU89</accession>
<evidence type="ECO:0000256" key="5">
    <source>
        <dbReference type="ARBA" id="ARBA00022692"/>
    </source>
</evidence>
<dbReference type="InterPro" id="IPR011606">
    <property type="entry name" value="Brnchd-chn_aa_trnsp_permease"/>
</dbReference>
<gene>
    <name evidence="9" type="ORF">IAI61_18330</name>
</gene>
<comment type="similarity">
    <text evidence="2">Belongs to the AzlC family.</text>
</comment>
<proteinExistence type="inferred from homology"/>
<dbReference type="EMBL" id="JACTNG010000011">
    <property type="protein sequence ID" value="MBO1081004.1"/>
    <property type="molecule type" value="Genomic_DNA"/>
</dbReference>
<evidence type="ECO:0000256" key="7">
    <source>
        <dbReference type="ARBA" id="ARBA00023136"/>
    </source>
</evidence>
<comment type="subcellular location">
    <subcellularLocation>
        <location evidence="1">Cell membrane</location>
        <topology evidence="1">Multi-pass membrane protein</topology>
    </subcellularLocation>
</comment>
<evidence type="ECO:0000256" key="8">
    <source>
        <dbReference type="SAM" id="Phobius"/>
    </source>
</evidence>
<keyword evidence="7 8" id="KW-0472">Membrane</keyword>
<feature type="transmembrane region" description="Helical" evidence="8">
    <location>
        <begin position="66"/>
        <end position="90"/>
    </location>
</feature>
<sequence length="224" mass="23439">MTGFRRGLRAALPLMLGLAPFGLVVGVVSQGQGLTLFETLLMSAAVYAGTAQLLTMQLWADPAPLLAAALATFAVNVRMVPMGAALAPVLDRMRGWRRWLAAGTIVDHSFALGVADMRGGARDGGFLLGIGVVLWLAWVLVATLGHVFGGLVRLPAGSPLFFAATATFCALLVPLWRGRRELWPWLLAAGVALAAARLGLPQPVPLLGGALSGAALAAWQERRA</sequence>
<comment type="caution">
    <text evidence="9">The sequence shown here is derived from an EMBL/GenBank/DDBJ whole genome shotgun (WGS) entry which is preliminary data.</text>
</comment>
<evidence type="ECO:0000256" key="3">
    <source>
        <dbReference type="ARBA" id="ARBA00022448"/>
    </source>
</evidence>
<keyword evidence="4" id="KW-1003">Cell membrane</keyword>
<dbReference type="PANTHER" id="PTHR34979:SF1">
    <property type="entry name" value="INNER MEMBRANE PROTEIN YGAZ"/>
    <property type="match status" value="1"/>
</dbReference>
<feature type="transmembrane region" description="Helical" evidence="8">
    <location>
        <begin position="154"/>
        <end position="175"/>
    </location>
</feature>
<keyword evidence="3" id="KW-0813">Transport</keyword>
<evidence type="ECO:0000256" key="1">
    <source>
        <dbReference type="ARBA" id="ARBA00004651"/>
    </source>
</evidence>
<evidence type="ECO:0000256" key="2">
    <source>
        <dbReference type="ARBA" id="ARBA00010735"/>
    </source>
</evidence>
<evidence type="ECO:0000256" key="4">
    <source>
        <dbReference type="ARBA" id="ARBA00022475"/>
    </source>
</evidence>
<dbReference type="Pfam" id="PF03591">
    <property type="entry name" value="AzlC"/>
    <property type="match status" value="1"/>
</dbReference>
<evidence type="ECO:0000256" key="6">
    <source>
        <dbReference type="ARBA" id="ARBA00022989"/>
    </source>
</evidence>
<keyword evidence="10" id="KW-1185">Reference proteome</keyword>
<dbReference type="PANTHER" id="PTHR34979">
    <property type="entry name" value="INNER MEMBRANE PROTEIN YGAZ"/>
    <property type="match status" value="1"/>
</dbReference>
<keyword evidence="6 8" id="KW-1133">Transmembrane helix</keyword>
<evidence type="ECO:0000313" key="10">
    <source>
        <dbReference type="Proteomes" id="UP001518989"/>
    </source>
</evidence>
<reference evidence="9 10" key="1">
    <citation type="submission" date="2020-09" db="EMBL/GenBank/DDBJ databases">
        <title>Roseomonas.</title>
        <authorList>
            <person name="Zhu W."/>
        </authorList>
    </citation>
    <scope>NUCLEOTIDE SEQUENCE [LARGE SCALE GENOMIC DNA]</scope>
    <source>
        <strain evidence="9 10">573</strain>
    </source>
</reference>
<dbReference type="Proteomes" id="UP001518989">
    <property type="component" value="Unassembled WGS sequence"/>
</dbReference>
<organism evidence="9 10">
    <name type="scientific">Roseomonas haemaphysalidis</name>
    <dbReference type="NCBI Taxonomy" id="2768162"/>
    <lineage>
        <taxon>Bacteria</taxon>
        <taxon>Pseudomonadati</taxon>
        <taxon>Pseudomonadota</taxon>
        <taxon>Alphaproteobacteria</taxon>
        <taxon>Acetobacterales</taxon>
        <taxon>Roseomonadaceae</taxon>
        <taxon>Roseomonas</taxon>
    </lineage>
</organism>
<feature type="transmembrane region" description="Helical" evidence="8">
    <location>
        <begin position="182"/>
        <end position="200"/>
    </location>
</feature>
<feature type="transmembrane region" description="Helical" evidence="8">
    <location>
        <begin position="6"/>
        <end position="28"/>
    </location>
</feature>
<feature type="transmembrane region" description="Helical" evidence="8">
    <location>
        <begin position="40"/>
        <end position="60"/>
    </location>
</feature>
<evidence type="ECO:0000313" key="9">
    <source>
        <dbReference type="EMBL" id="MBO1081004.1"/>
    </source>
</evidence>
<protein>
    <submittedName>
        <fullName evidence="9">AzlC family ABC transporter permease</fullName>
    </submittedName>
</protein>